<reference evidence="7" key="1">
    <citation type="journal article" date="2011" name="Proc. Natl. Acad. Sci. U.S.A.">
        <title>Obligate biotrophy features unraveled by the genomic analysis of rust fungi.</title>
        <authorList>
            <person name="Duplessis S."/>
            <person name="Cuomo C.A."/>
            <person name="Lin Y.-C."/>
            <person name="Aerts A."/>
            <person name="Tisserant E."/>
            <person name="Veneault-Fourrey C."/>
            <person name="Joly D.L."/>
            <person name="Hacquard S."/>
            <person name="Amselem J."/>
            <person name="Cantarel B.L."/>
            <person name="Chiu R."/>
            <person name="Coutinho P.M."/>
            <person name="Feau N."/>
            <person name="Field M."/>
            <person name="Frey P."/>
            <person name="Gelhaye E."/>
            <person name="Goldberg J."/>
            <person name="Grabherr M.G."/>
            <person name="Kodira C.D."/>
            <person name="Kohler A."/>
            <person name="Kuees U."/>
            <person name="Lindquist E.A."/>
            <person name="Lucas S.M."/>
            <person name="Mago R."/>
            <person name="Mauceli E."/>
            <person name="Morin E."/>
            <person name="Murat C."/>
            <person name="Pangilinan J.L."/>
            <person name="Park R."/>
            <person name="Pearson M."/>
            <person name="Quesneville H."/>
            <person name="Rouhier N."/>
            <person name="Sakthikumar S."/>
            <person name="Salamov A.A."/>
            <person name="Schmutz J."/>
            <person name="Selles B."/>
            <person name="Shapiro H."/>
            <person name="Tanguay P."/>
            <person name="Tuskan G.A."/>
            <person name="Henrissat B."/>
            <person name="Van de Peer Y."/>
            <person name="Rouze P."/>
            <person name="Ellis J.G."/>
            <person name="Dodds P.N."/>
            <person name="Schein J.E."/>
            <person name="Zhong S."/>
            <person name="Hamelin R.C."/>
            <person name="Grigoriev I.V."/>
            <person name="Szabo L.J."/>
            <person name="Martin F."/>
        </authorList>
    </citation>
    <scope>NUCLEOTIDE SEQUENCE [LARGE SCALE GENOMIC DNA]</scope>
    <source>
        <strain evidence="7">98AG31 / pathotype 3-4-7</strain>
    </source>
</reference>
<accession>F4RUP2</accession>
<evidence type="ECO:0000313" key="7">
    <source>
        <dbReference type="Proteomes" id="UP000001072"/>
    </source>
</evidence>
<evidence type="ECO:0000256" key="1">
    <source>
        <dbReference type="ARBA" id="ARBA00023157"/>
    </source>
</evidence>
<keyword evidence="7" id="KW-1185">Reference proteome</keyword>
<dbReference type="GeneID" id="18925968"/>
<protein>
    <recommendedName>
        <fullName evidence="2">Thioredoxin</fullName>
    </recommendedName>
</protein>
<dbReference type="Proteomes" id="UP000001072">
    <property type="component" value="Unassembled WGS sequence"/>
</dbReference>
<keyword evidence="1 4" id="KW-1015">Disulfide bond</keyword>
<dbReference type="InParanoid" id="F4RUP2"/>
<evidence type="ECO:0000256" key="2">
    <source>
        <dbReference type="PIRNR" id="PIRNR000077"/>
    </source>
</evidence>
<dbReference type="GO" id="GO:0015035">
    <property type="term" value="F:protein-disulfide reductase activity"/>
    <property type="evidence" value="ECO:0007669"/>
    <property type="project" value="InterPro"/>
</dbReference>
<evidence type="ECO:0000256" key="4">
    <source>
        <dbReference type="PIRSR" id="PIRSR000077-4"/>
    </source>
</evidence>
<gene>
    <name evidence="6" type="ORF">MELLADRAFT_117204</name>
</gene>
<dbReference type="InterPro" id="IPR013766">
    <property type="entry name" value="Thioredoxin_domain"/>
</dbReference>
<dbReference type="CDD" id="cd02947">
    <property type="entry name" value="TRX_family"/>
    <property type="match status" value="1"/>
</dbReference>
<dbReference type="OrthoDB" id="2121326at2759"/>
<dbReference type="VEuPathDB" id="FungiDB:MELLADRAFT_117204"/>
<dbReference type="SUPFAM" id="SSF52833">
    <property type="entry name" value="Thioredoxin-like"/>
    <property type="match status" value="1"/>
</dbReference>
<dbReference type="PIRSF" id="PIRSF000077">
    <property type="entry name" value="Thioredoxin"/>
    <property type="match status" value="1"/>
</dbReference>
<dbReference type="AlphaFoldDB" id="F4RUP2"/>
<feature type="active site" description="Nucleophile" evidence="3">
    <location>
        <position position="32"/>
    </location>
</feature>
<evidence type="ECO:0000256" key="3">
    <source>
        <dbReference type="PIRSR" id="PIRSR000077-1"/>
    </source>
</evidence>
<dbReference type="PRINTS" id="PR00421">
    <property type="entry name" value="THIOREDOXIN"/>
</dbReference>
<feature type="disulfide bond" description="Redox-active" evidence="4">
    <location>
        <begin position="32"/>
        <end position="35"/>
    </location>
</feature>
<evidence type="ECO:0000259" key="5">
    <source>
        <dbReference type="PROSITE" id="PS51352"/>
    </source>
</evidence>
<dbReference type="eggNOG" id="KOG0907">
    <property type="taxonomic scope" value="Eukaryota"/>
</dbReference>
<comment type="similarity">
    <text evidence="2">Belongs to the thioredoxin family.</text>
</comment>
<feature type="site" description="Contributes to redox potential value" evidence="3">
    <location>
        <position position="33"/>
    </location>
</feature>
<sequence>MPSVEVIANMEQFKQAIDGPEVAIFDFWATWCGPCRAISPQFERLAEADTSGKVKFYKVDVDAVPAVAAEYNISAIPTFLAASQGKVIHTVKGADPGKLERMVKDCATA</sequence>
<dbReference type="STRING" id="747676.F4RUP2"/>
<dbReference type="InterPro" id="IPR005746">
    <property type="entry name" value="Thioredoxin"/>
</dbReference>
<feature type="site" description="Deprotonates C-terminal active site Cys" evidence="3">
    <location>
        <position position="26"/>
    </location>
</feature>
<dbReference type="EMBL" id="GL883122">
    <property type="protein sequence ID" value="EGG03888.1"/>
    <property type="molecule type" value="Genomic_DNA"/>
</dbReference>
<dbReference type="Pfam" id="PF00085">
    <property type="entry name" value="Thioredoxin"/>
    <property type="match status" value="1"/>
</dbReference>
<dbReference type="RefSeq" id="XP_007413002.1">
    <property type="nucleotide sequence ID" value="XM_007412940.1"/>
</dbReference>
<keyword evidence="4" id="KW-0676">Redox-active center</keyword>
<dbReference type="PANTHER" id="PTHR46115">
    <property type="entry name" value="THIOREDOXIN-LIKE PROTEIN 1"/>
    <property type="match status" value="1"/>
</dbReference>
<dbReference type="Gene3D" id="3.40.30.10">
    <property type="entry name" value="Glutaredoxin"/>
    <property type="match status" value="1"/>
</dbReference>
<dbReference type="KEGG" id="mlr:MELLADRAFT_117204"/>
<dbReference type="PROSITE" id="PS51352">
    <property type="entry name" value="THIOREDOXIN_2"/>
    <property type="match status" value="1"/>
</dbReference>
<evidence type="ECO:0000313" key="6">
    <source>
        <dbReference type="EMBL" id="EGG03888.1"/>
    </source>
</evidence>
<feature type="active site" description="Nucleophile" evidence="3">
    <location>
        <position position="35"/>
    </location>
</feature>
<organism evidence="7">
    <name type="scientific">Melampsora larici-populina (strain 98AG31 / pathotype 3-4-7)</name>
    <name type="common">Poplar leaf rust fungus</name>
    <dbReference type="NCBI Taxonomy" id="747676"/>
    <lineage>
        <taxon>Eukaryota</taxon>
        <taxon>Fungi</taxon>
        <taxon>Dikarya</taxon>
        <taxon>Basidiomycota</taxon>
        <taxon>Pucciniomycotina</taxon>
        <taxon>Pucciniomycetes</taxon>
        <taxon>Pucciniales</taxon>
        <taxon>Melampsoraceae</taxon>
        <taxon>Melampsora</taxon>
    </lineage>
</organism>
<proteinExistence type="inferred from homology"/>
<feature type="site" description="Contributes to redox potential value" evidence="3">
    <location>
        <position position="34"/>
    </location>
</feature>
<dbReference type="HOGENOM" id="CLU_090389_14_0_1"/>
<dbReference type="InterPro" id="IPR036249">
    <property type="entry name" value="Thioredoxin-like_sf"/>
</dbReference>
<name>F4RUP2_MELLP</name>
<feature type="domain" description="Thioredoxin" evidence="5">
    <location>
        <begin position="1"/>
        <end position="108"/>
    </location>
</feature>